<sequence length="253" mass="27102">MANQPGPEVSGPGEAWAGALIPLAFGTLAADQSVLARTAVQNGSEQEQQTCRGGVHHAPAAPLARVPPLWLPPARLAVIPAAPCLQRAAPPAREPRRLPYSHAPLCLPLIRAPSPPPVPWPTLERRPRSARPKSPTHALICLSLARHGQIGAPALLAPRNRRRSLLRPETDREHAPLRWRLRSLSHRKGLPAPERLGVGVSASESQHCCSQVSKELDLLLDLRYSSHLRGTEFKSGGNAYFVGSVAGTSQGGL</sequence>
<evidence type="ECO:0000313" key="1">
    <source>
        <dbReference type="EMBL" id="WVZ86264.1"/>
    </source>
</evidence>
<accession>A0AAQ3U626</accession>
<protein>
    <submittedName>
        <fullName evidence="1">Uncharacterized protein</fullName>
    </submittedName>
</protein>
<dbReference type="EMBL" id="CP144751">
    <property type="protein sequence ID" value="WVZ86265.1"/>
    <property type="molecule type" value="Genomic_DNA"/>
</dbReference>
<name>A0AAQ3U626_PASNO</name>
<proteinExistence type="predicted"/>
<dbReference type="AlphaFoldDB" id="A0AAQ3U626"/>
<evidence type="ECO:0000313" key="2">
    <source>
        <dbReference type="Proteomes" id="UP001341281"/>
    </source>
</evidence>
<keyword evidence="2" id="KW-1185">Reference proteome</keyword>
<dbReference type="Proteomes" id="UP001341281">
    <property type="component" value="Chromosome 07"/>
</dbReference>
<organism evidence="1 2">
    <name type="scientific">Paspalum notatum var. saurae</name>
    <dbReference type="NCBI Taxonomy" id="547442"/>
    <lineage>
        <taxon>Eukaryota</taxon>
        <taxon>Viridiplantae</taxon>
        <taxon>Streptophyta</taxon>
        <taxon>Embryophyta</taxon>
        <taxon>Tracheophyta</taxon>
        <taxon>Spermatophyta</taxon>
        <taxon>Magnoliopsida</taxon>
        <taxon>Liliopsida</taxon>
        <taxon>Poales</taxon>
        <taxon>Poaceae</taxon>
        <taxon>PACMAD clade</taxon>
        <taxon>Panicoideae</taxon>
        <taxon>Andropogonodae</taxon>
        <taxon>Paspaleae</taxon>
        <taxon>Paspalinae</taxon>
        <taxon>Paspalum</taxon>
    </lineage>
</organism>
<dbReference type="EMBL" id="CP144751">
    <property type="protein sequence ID" value="WVZ86266.1"/>
    <property type="molecule type" value="Genomic_DNA"/>
</dbReference>
<reference evidence="1 2" key="1">
    <citation type="submission" date="2024-02" db="EMBL/GenBank/DDBJ databases">
        <title>High-quality chromosome-scale genome assembly of Pensacola bahiagrass (Paspalum notatum Flugge var. saurae).</title>
        <authorList>
            <person name="Vega J.M."/>
            <person name="Podio M."/>
            <person name="Orjuela J."/>
            <person name="Siena L.A."/>
            <person name="Pessino S.C."/>
            <person name="Combes M.C."/>
            <person name="Mariac C."/>
            <person name="Albertini E."/>
            <person name="Pupilli F."/>
            <person name="Ortiz J.P.A."/>
            <person name="Leblanc O."/>
        </authorList>
    </citation>
    <scope>NUCLEOTIDE SEQUENCE [LARGE SCALE GENOMIC DNA]</scope>
    <source>
        <strain evidence="1">R1</strain>
        <tissue evidence="1">Leaf</tissue>
    </source>
</reference>
<dbReference type="EMBL" id="CP144751">
    <property type="protein sequence ID" value="WVZ86264.1"/>
    <property type="molecule type" value="Genomic_DNA"/>
</dbReference>
<gene>
    <name evidence="1" type="ORF">U9M48_033075</name>
</gene>